<feature type="signal peptide" evidence="9">
    <location>
        <begin position="1"/>
        <end position="27"/>
    </location>
</feature>
<comment type="subcellular location">
    <subcellularLocation>
        <location evidence="1">Cell outer membrane</location>
    </subcellularLocation>
</comment>
<keyword evidence="3" id="KW-0813">Transport</keyword>
<name>A0ABU6JHG3_9BURK</name>
<gene>
    <name evidence="10" type="ORF">RY831_27610</name>
</gene>
<proteinExistence type="inferred from homology"/>
<evidence type="ECO:0000256" key="9">
    <source>
        <dbReference type="SAM" id="SignalP"/>
    </source>
</evidence>
<keyword evidence="8" id="KW-0175">Coiled coil</keyword>
<dbReference type="PANTHER" id="PTHR30026">
    <property type="entry name" value="OUTER MEMBRANE PROTEIN TOLC"/>
    <property type="match status" value="1"/>
</dbReference>
<feature type="chain" id="PRO_5045844568" evidence="9">
    <location>
        <begin position="28"/>
        <end position="478"/>
    </location>
</feature>
<reference evidence="10 11" key="1">
    <citation type="submission" date="2023-10" db="EMBL/GenBank/DDBJ databases">
        <title>Noviherbaspirillum sp. CPCC 100848 genome assembly.</title>
        <authorList>
            <person name="Li X.Y."/>
            <person name="Fang X.M."/>
        </authorList>
    </citation>
    <scope>NUCLEOTIDE SEQUENCE [LARGE SCALE GENOMIC DNA]</scope>
    <source>
        <strain evidence="10 11">CPCC 100848</strain>
    </source>
</reference>
<evidence type="ECO:0000256" key="7">
    <source>
        <dbReference type="ARBA" id="ARBA00023237"/>
    </source>
</evidence>
<comment type="caution">
    <text evidence="10">The sequence shown here is derived from an EMBL/GenBank/DDBJ whole genome shotgun (WGS) entry which is preliminary data.</text>
</comment>
<evidence type="ECO:0000256" key="5">
    <source>
        <dbReference type="ARBA" id="ARBA00022692"/>
    </source>
</evidence>
<dbReference type="SUPFAM" id="SSF56954">
    <property type="entry name" value="Outer membrane efflux proteins (OEP)"/>
    <property type="match status" value="1"/>
</dbReference>
<sequence length="478" mass="51930">MAALKNKRLLAAAIAAALLAQAGQASAIGLVQAYEAALQNDPTYRSAVHENEAGQQNRVLGRSNLLPNVAANYSNFKNKGDITTPRTVFGGGTEPLDYNSKSSGITLRQPLFNLDGYARYQQGIAQSNYSEALFSARGQDLVIRLVSAYAEAKYTEDQLALATIQRDTFAEQRKVNDRMFEKGEGTKTDMLETQARYDLAEAQLIEAQDNMTTARNSLAAIVGIDVAQLDPLAEDFRVKPMEPASFEEWKALALERNAEIEAQRYAVEVAEQEIKKARAGHAPRVDFIAQYNKSGSETVTARNQDTDVRALGVQVNIPIYSGGAVNASTTQAVANHQKARSDLDARTNQVLVELRKQFDLLLSGASRINALVKSVNSAKLLVEATQQSVKGGVRINLDVLNAQQQLYTAQRDLAQARYSYLISYLRLRFAAGTLNSDDLQTVAAYFSPSAAGEAMPVGPGVGKMSKVSGDLVYPRAAK</sequence>
<dbReference type="NCBIfam" id="TIGR01844">
    <property type="entry name" value="type_I_sec_TolC"/>
    <property type="match status" value="1"/>
</dbReference>
<organism evidence="10 11">
    <name type="scientific">Noviherbaspirillum album</name>
    <dbReference type="NCBI Taxonomy" id="3080276"/>
    <lineage>
        <taxon>Bacteria</taxon>
        <taxon>Pseudomonadati</taxon>
        <taxon>Pseudomonadota</taxon>
        <taxon>Betaproteobacteria</taxon>
        <taxon>Burkholderiales</taxon>
        <taxon>Oxalobacteraceae</taxon>
        <taxon>Noviherbaspirillum</taxon>
    </lineage>
</organism>
<dbReference type="Pfam" id="PF02321">
    <property type="entry name" value="OEP"/>
    <property type="match status" value="2"/>
</dbReference>
<evidence type="ECO:0000256" key="1">
    <source>
        <dbReference type="ARBA" id="ARBA00004442"/>
    </source>
</evidence>
<dbReference type="Gene3D" id="1.20.1600.10">
    <property type="entry name" value="Outer membrane efflux proteins (OEP)"/>
    <property type="match status" value="1"/>
</dbReference>
<keyword evidence="5" id="KW-0812">Transmembrane</keyword>
<evidence type="ECO:0000256" key="3">
    <source>
        <dbReference type="ARBA" id="ARBA00022448"/>
    </source>
</evidence>
<feature type="coiled-coil region" evidence="8">
    <location>
        <begin position="190"/>
        <end position="217"/>
    </location>
</feature>
<evidence type="ECO:0000313" key="11">
    <source>
        <dbReference type="Proteomes" id="UP001352263"/>
    </source>
</evidence>
<evidence type="ECO:0000256" key="2">
    <source>
        <dbReference type="ARBA" id="ARBA00007613"/>
    </source>
</evidence>
<keyword evidence="6" id="KW-0472">Membrane</keyword>
<evidence type="ECO:0000256" key="6">
    <source>
        <dbReference type="ARBA" id="ARBA00023136"/>
    </source>
</evidence>
<comment type="similarity">
    <text evidence="2">Belongs to the outer membrane factor (OMF) (TC 1.B.17) family.</text>
</comment>
<dbReference type="InterPro" id="IPR010130">
    <property type="entry name" value="T1SS_OMP_TolC"/>
</dbReference>
<dbReference type="InterPro" id="IPR051906">
    <property type="entry name" value="TolC-like"/>
</dbReference>
<keyword evidence="4" id="KW-1134">Transmembrane beta strand</keyword>
<keyword evidence="7" id="KW-0998">Cell outer membrane</keyword>
<dbReference type="EMBL" id="JAWIIV010000039">
    <property type="protein sequence ID" value="MEC4722931.1"/>
    <property type="molecule type" value="Genomic_DNA"/>
</dbReference>
<accession>A0ABU6JHG3</accession>
<dbReference type="InterPro" id="IPR003423">
    <property type="entry name" value="OMP_efflux"/>
</dbReference>
<keyword evidence="11" id="KW-1185">Reference proteome</keyword>
<evidence type="ECO:0000256" key="8">
    <source>
        <dbReference type="SAM" id="Coils"/>
    </source>
</evidence>
<keyword evidence="9" id="KW-0732">Signal</keyword>
<dbReference type="RefSeq" id="WP_326509556.1">
    <property type="nucleotide sequence ID" value="NZ_JAWIIV010000039.1"/>
</dbReference>
<dbReference type="PANTHER" id="PTHR30026:SF20">
    <property type="entry name" value="OUTER MEMBRANE PROTEIN TOLC"/>
    <property type="match status" value="1"/>
</dbReference>
<protein>
    <submittedName>
        <fullName evidence="10">TolC family outer membrane protein</fullName>
    </submittedName>
</protein>
<dbReference type="Proteomes" id="UP001352263">
    <property type="component" value="Unassembled WGS sequence"/>
</dbReference>
<evidence type="ECO:0000256" key="4">
    <source>
        <dbReference type="ARBA" id="ARBA00022452"/>
    </source>
</evidence>
<evidence type="ECO:0000313" key="10">
    <source>
        <dbReference type="EMBL" id="MEC4722931.1"/>
    </source>
</evidence>